<dbReference type="Gene3D" id="3.30.530.20">
    <property type="match status" value="1"/>
</dbReference>
<evidence type="ECO:0000313" key="3">
    <source>
        <dbReference type="EMBL" id="OIK00325.1"/>
    </source>
</evidence>
<gene>
    <name evidence="3" type="ORF">BIV23_27415</name>
</gene>
<evidence type="ECO:0000256" key="1">
    <source>
        <dbReference type="ARBA" id="ARBA00006817"/>
    </source>
</evidence>
<dbReference type="InterPro" id="IPR023393">
    <property type="entry name" value="START-like_dom_sf"/>
</dbReference>
<dbReference type="SUPFAM" id="SSF55961">
    <property type="entry name" value="Bet v1-like"/>
    <property type="match status" value="1"/>
</dbReference>
<dbReference type="Pfam" id="PF08327">
    <property type="entry name" value="AHSA1"/>
    <property type="match status" value="1"/>
</dbReference>
<comment type="similarity">
    <text evidence="1">Belongs to the AHA1 family.</text>
</comment>
<name>A0A1S2Q539_9ACTN</name>
<protein>
    <submittedName>
        <fullName evidence="3">ATPase</fullName>
    </submittedName>
</protein>
<dbReference type="CDD" id="cd07814">
    <property type="entry name" value="SRPBCC_CalC_Aha1-like"/>
    <property type="match status" value="1"/>
</dbReference>
<dbReference type="Proteomes" id="UP000179642">
    <property type="component" value="Unassembled WGS sequence"/>
</dbReference>
<organism evidence="3 4">
    <name type="scientific">Streptomyces monashensis</name>
    <dbReference type="NCBI Taxonomy" id="1678012"/>
    <lineage>
        <taxon>Bacteria</taxon>
        <taxon>Bacillati</taxon>
        <taxon>Actinomycetota</taxon>
        <taxon>Actinomycetes</taxon>
        <taxon>Kitasatosporales</taxon>
        <taxon>Streptomycetaceae</taxon>
        <taxon>Streptomyces</taxon>
    </lineage>
</organism>
<dbReference type="InterPro" id="IPR013538">
    <property type="entry name" value="ASHA1/2-like_C"/>
</dbReference>
<dbReference type="EMBL" id="MLYO01000048">
    <property type="protein sequence ID" value="OIK00325.1"/>
    <property type="molecule type" value="Genomic_DNA"/>
</dbReference>
<proteinExistence type="inferred from homology"/>
<evidence type="ECO:0000259" key="2">
    <source>
        <dbReference type="Pfam" id="PF08327"/>
    </source>
</evidence>
<evidence type="ECO:0000313" key="4">
    <source>
        <dbReference type="Proteomes" id="UP000179642"/>
    </source>
</evidence>
<keyword evidence="4" id="KW-1185">Reference proteome</keyword>
<accession>A0A1S2Q539</accession>
<sequence length="158" mass="18063">MTPDDGMTPDDDLTTVRVDQFFPHPPAKVWRALTDPDLLVHWQMPGAEGFRLEVGHVYRMTSVPRPNADFSGVVEVRVLAYDIERMLSVRWADADRANRADWTITWTLEQEGRGTRLFLVHEGFDPDDPAQLMARKIMDGGWRGHVLPALGQTLERLR</sequence>
<feature type="domain" description="Activator of Hsp90 ATPase homologue 1/2-like C-terminal" evidence="2">
    <location>
        <begin position="24"/>
        <end position="153"/>
    </location>
</feature>
<reference evidence="3 4" key="1">
    <citation type="submission" date="2016-10" db="EMBL/GenBank/DDBJ databases">
        <title>Genome sequence of Streptomyces sp. MUSC 1.</title>
        <authorList>
            <person name="Lee L.-H."/>
            <person name="Ser H.-L."/>
            <person name="Law J.W.-F."/>
        </authorList>
    </citation>
    <scope>NUCLEOTIDE SEQUENCE [LARGE SCALE GENOMIC DNA]</scope>
    <source>
        <strain evidence="3 4">MUSC 1</strain>
    </source>
</reference>
<dbReference type="AlphaFoldDB" id="A0A1S2Q539"/>
<comment type="caution">
    <text evidence="3">The sequence shown here is derived from an EMBL/GenBank/DDBJ whole genome shotgun (WGS) entry which is preliminary data.</text>
</comment>